<dbReference type="InterPro" id="IPR021796">
    <property type="entry name" value="Tll0287-like_dom"/>
</dbReference>
<evidence type="ECO:0000256" key="2">
    <source>
        <dbReference type="ARBA" id="ARBA00012438"/>
    </source>
</evidence>
<dbReference type="Pfam" id="PF00512">
    <property type="entry name" value="HisKA"/>
    <property type="match status" value="1"/>
</dbReference>
<dbReference type="SMART" id="SM00387">
    <property type="entry name" value="HATPase_c"/>
    <property type="match status" value="1"/>
</dbReference>
<dbReference type="SMART" id="SM00388">
    <property type="entry name" value="HisKA"/>
    <property type="match status" value="1"/>
</dbReference>
<dbReference type="GO" id="GO:0005524">
    <property type="term" value="F:ATP binding"/>
    <property type="evidence" value="ECO:0007669"/>
    <property type="project" value="UniProtKB-KW"/>
</dbReference>
<evidence type="ECO:0000256" key="9">
    <source>
        <dbReference type="SAM" id="Phobius"/>
    </source>
</evidence>
<comment type="catalytic activity">
    <reaction evidence="1">
        <text>ATP + protein L-histidine = ADP + protein N-phospho-L-histidine.</text>
        <dbReference type="EC" id="2.7.13.3"/>
    </reaction>
</comment>
<evidence type="ECO:0000256" key="3">
    <source>
        <dbReference type="ARBA" id="ARBA00022553"/>
    </source>
</evidence>
<protein>
    <recommendedName>
        <fullName evidence="2">histidine kinase</fullName>
        <ecNumber evidence="2">2.7.13.3</ecNumber>
    </recommendedName>
</protein>
<keyword evidence="7" id="KW-0067">ATP-binding</keyword>
<dbReference type="Pfam" id="PF11845">
    <property type="entry name" value="Tll0287-like"/>
    <property type="match status" value="1"/>
</dbReference>
<evidence type="ECO:0000256" key="6">
    <source>
        <dbReference type="ARBA" id="ARBA00022777"/>
    </source>
</evidence>
<gene>
    <name evidence="11" type="ORF">DQK91_12765</name>
</gene>
<dbReference type="Gene3D" id="3.30.450.20">
    <property type="entry name" value="PAS domain"/>
    <property type="match status" value="1"/>
</dbReference>
<dbReference type="EMBL" id="QMIF01000008">
    <property type="protein sequence ID" value="TVM33031.1"/>
    <property type="molecule type" value="Genomic_DNA"/>
</dbReference>
<dbReference type="AlphaFoldDB" id="A0A6P1ZFT5"/>
<dbReference type="PANTHER" id="PTHR43065:SF10">
    <property type="entry name" value="PEROXIDE STRESS-ACTIVATED HISTIDINE KINASE MAK3"/>
    <property type="match status" value="1"/>
</dbReference>
<dbReference type="EC" id="2.7.13.3" evidence="2"/>
<keyword evidence="6 11" id="KW-0418">Kinase</keyword>
<dbReference type="PROSITE" id="PS50109">
    <property type="entry name" value="HIS_KIN"/>
    <property type="match status" value="1"/>
</dbReference>
<feature type="transmembrane region" description="Helical" evidence="9">
    <location>
        <begin position="219"/>
        <end position="242"/>
    </location>
</feature>
<dbReference type="PRINTS" id="PR00344">
    <property type="entry name" value="BCTRLSENSOR"/>
</dbReference>
<name>A0A6P1ZFT5_9BACT</name>
<keyword evidence="9" id="KW-0472">Membrane</keyword>
<dbReference type="OrthoDB" id="9805967at2"/>
<dbReference type="InterPro" id="IPR003661">
    <property type="entry name" value="HisK_dim/P_dom"/>
</dbReference>
<dbReference type="Gene3D" id="1.10.287.130">
    <property type="match status" value="1"/>
</dbReference>
<evidence type="ECO:0000256" key="8">
    <source>
        <dbReference type="ARBA" id="ARBA00023012"/>
    </source>
</evidence>
<dbReference type="InterPro" id="IPR004358">
    <property type="entry name" value="Sig_transdc_His_kin-like_C"/>
</dbReference>
<evidence type="ECO:0000313" key="11">
    <source>
        <dbReference type="EMBL" id="TVM33031.1"/>
    </source>
</evidence>
<accession>A0A6P1ZFT5</accession>
<evidence type="ECO:0000256" key="4">
    <source>
        <dbReference type="ARBA" id="ARBA00022679"/>
    </source>
</evidence>
<keyword evidence="5" id="KW-0547">Nucleotide-binding</keyword>
<keyword evidence="8" id="KW-0902">Two-component regulatory system</keyword>
<dbReference type="InterPro" id="IPR036890">
    <property type="entry name" value="HATPase_C_sf"/>
</dbReference>
<sequence length="836" mass="91457">MKGFTPFKHMSLQAKFLFGLAAIILVGGLIFAGATYYTLQDLLEREVSAKGELVLAQAEAVQNYVRTTLRPAMYKTLGHEKFLIEAMSTSYISRRVMENVGEGRGDGFLYRRTAINARNPKFESSALDLELIKYFRNTPGAESWSGYKVIDGVEHYLTAHPVVFKQSCLRCHGSPENSPHELIERYGSDRGFGHVAGQIAGVTALALPVARSVASIRGAAITFVSLAVGGAVFYFAVANLFFNRLVVHSLRRAADIFPRYFPDDEEAKNLTRTKLPAWSEPGDEIEEALDAMESLASHLAEARKELTQYATGLERMVGERTEALSLEAGERRADVALFVKLLERLNESRTRRELIRYTLPEVAKRFHADRAVFMCAIASRMELHWPDVELETQDTLSEEWRYIVDTGEGIYQTHRAIVPVQSSVDALEGVLCLFWDDAEFDPEKSMNVLGAIGRQLGVSMENLNALDSLLRQNELLQAIIEGITDPLLLMDGRCNVVLANQAARVLTQDRTGLVSDAGPCLRHILGGEMRYPDGTPMAEGTALHETLQRGAPSSYELSLPDGRSFAVSLYPLPELSEAPASRVVVYARENTAERRMLASLQQHEKLITVGRLAAGLAHEINNPLGIIHCYAELLLAAAGDDQQQADAQIILEQTHKAQKVLQDLLNFARSRKPGQGPCRPGSIAQESAEVFSVQAEKAGTRLITAVEPDMPSLRVDPQALEQIFSNLILNALDAVSSVERPGEITVSAGINGGGVYLRVADNGPGVSSEIMDRIFDPFFTTKEVGKGTGLGLAVVYGLAQELGGEVRVDAPKNGPGAVFTLLLPASLLVEAEETVL</sequence>
<evidence type="ECO:0000256" key="5">
    <source>
        <dbReference type="ARBA" id="ARBA00022741"/>
    </source>
</evidence>
<keyword evidence="9" id="KW-0812">Transmembrane</keyword>
<feature type="domain" description="Histidine kinase" evidence="10">
    <location>
        <begin position="615"/>
        <end position="827"/>
    </location>
</feature>
<comment type="caution">
    <text evidence="11">The sequence shown here is derived from an EMBL/GenBank/DDBJ whole genome shotgun (WGS) entry which is preliminary data.</text>
</comment>
<keyword evidence="3" id="KW-0597">Phosphoprotein</keyword>
<dbReference type="CDD" id="cd00082">
    <property type="entry name" value="HisKA"/>
    <property type="match status" value="1"/>
</dbReference>
<dbReference type="SUPFAM" id="SSF55781">
    <property type="entry name" value="GAF domain-like"/>
    <property type="match status" value="1"/>
</dbReference>
<dbReference type="InterPro" id="IPR036097">
    <property type="entry name" value="HisK_dim/P_sf"/>
</dbReference>
<dbReference type="Proteomes" id="UP000434052">
    <property type="component" value="Unassembled WGS sequence"/>
</dbReference>
<dbReference type="GO" id="GO:0000155">
    <property type="term" value="F:phosphorelay sensor kinase activity"/>
    <property type="evidence" value="ECO:0007669"/>
    <property type="project" value="InterPro"/>
</dbReference>
<evidence type="ECO:0000259" key="10">
    <source>
        <dbReference type="PROSITE" id="PS50109"/>
    </source>
</evidence>
<evidence type="ECO:0000313" key="12">
    <source>
        <dbReference type="Proteomes" id="UP000434052"/>
    </source>
</evidence>
<organism evidence="11 12">
    <name type="scientific">Oceanidesulfovibrio marinus</name>
    <dbReference type="NCBI Taxonomy" id="370038"/>
    <lineage>
        <taxon>Bacteria</taxon>
        <taxon>Pseudomonadati</taxon>
        <taxon>Thermodesulfobacteriota</taxon>
        <taxon>Desulfovibrionia</taxon>
        <taxon>Desulfovibrionales</taxon>
        <taxon>Desulfovibrionaceae</taxon>
        <taxon>Oceanidesulfovibrio</taxon>
    </lineage>
</organism>
<dbReference type="PANTHER" id="PTHR43065">
    <property type="entry name" value="SENSOR HISTIDINE KINASE"/>
    <property type="match status" value="1"/>
</dbReference>
<dbReference type="Pfam" id="PF02518">
    <property type="entry name" value="HATPase_c"/>
    <property type="match status" value="1"/>
</dbReference>
<dbReference type="InterPro" id="IPR005467">
    <property type="entry name" value="His_kinase_dom"/>
</dbReference>
<dbReference type="RefSeq" id="WP_144305759.1">
    <property type="nucleotide sequence ID" value="NZ_QMIF01000008.1"/>
</dbReference>
<dbReference type="InterPro" id="IPR003594">
    <property type="entry name" value="HATPase_dom"/>
</dbReference>
<proteinExistence type="predicted"/>
<reference evidence="11 12" key="1">
    <citation type="submission" date="2018-06" db="EMBL/GenBank/DDBJ databases">
        <title>Complete genome of Desulfovibrio marinus P48SEP.</title>
        <authorList>
            <person name="Crispim J.S."/>
            <person name="Vidigal P.M.P."/>
            <person name="Silva L.C.F."/>
            <person name="Araujo L.C."/>
            <person name="Laguardia C.N."/>
            <person name="Dias R.S."/>
            <person name="Sousa M.P."/>
            <person name="Paula S.O."/>
            <person name="Silva C."/>
        </authorList>
    </citation>
    <scope>NUCLEOTIDE SEQUENCE [LARGE SCALE GENOMIC DNA]</scope>
    <source>
        <strain evidence="11 12">P48SEP</strain>
    </source>
</reference>
<keyword evidence="4" id="KW-0808">Transferase</keyword>
<dbReference type="Gene3D" id="3.30.565.10">
    <property type="entry name" value="Histidine kinase-like ATPase, C-terminal domain"/>
    <property type="match status" value="1"/>
</dbReference>
<dbReference type="SUPFAM" id="SSF47384">
    <property type="entry name" value="Homodimeric domain of signal transducing histidine kinase"/>
    <property type="match status" value="1"/>
</dbReference>
<evidence type="ECO:0000256" key="1">
    <source>
        <dbReference type="ARBA" id="ARBA00000085"/>
    </source>
</evidence>
<dbReference type="SUPFAM" id="SSF55874">
    <property type="entry name" value="ATPase domain of HSP90 chaperone/DNA topoisomerase II/histidine kinase"/>
    <property type="match status" value="1"/>
</dbReference>
<evidence type="ECO:0000256" key="7">
    <source>
        <dbReference type="ARBA" id="ARBA00022840"/>
    </source>
</evidence>
<keyword evidence="9" id="KW-1133">Transmembrane helix</keyword>